<reference evidence="1" key="2">
    <citation type="submission" date="2025-08" db="UniProtKB">
        <authorList>
            <consortium name="Ensembl"/>
        </authorList>
    </citation>
    <scope>IDENTIFICATION</scope>
</reference>
<dbReference type="AlphaFoldDB" id="A0A672UT90"/>
<reference evidence="1" key="3">
    <citation type="submission" date="2025-09" db="UniProtKB">
        <authorList>
            <consortium name="Ensembl"/>
        </authorList>
    </citation>
    <scope>IDENTIFICATION</scope>
</reference>
<sequence>SLLFPYTVRYTHSPAATTIFFREDCSHASHLQLSRLKCWHWAPWSRATNAGCGALVAHY</sequence>
<name>A0A672UT90_STRHB</name>
<protein>
    <submittedName>
        <fullName evidence="1">Uncharacterized protein</fullName>
    </submittedName>
</protein>
<accession>A0A672UT90</accession>
<reference evidence="1 2" key="1">
    <citation type="submission" date="2019-11" db="EMBL/GenBank/DDBJ databases">
        <title>Strigops habroptila (kakapo) genome, bStrHab1, primary haplotype, v2.</title>
        <authorList>
            <person name="Jarvis E.D."/>
            <person name="Howard J."/>
            <person name="Rhie A."/>
            <person name="Phillippy A."/>
            <person name="Korlach J."/>
            <person name="Digby A."/>
            <person name="Iorns D."/>
            <person name="Eason D."/>
            <person name="Robertson B."/>
            <person name="Raemaekers T."/>
            <person name="Howe K."/>
            <person name="Lewin H."/>
            <person name="Damas J."/>
            <person name="Hastie A."/>
            <person name="Tracey A."/>
            <person name="Chow W."/>
            <person name="Fedrigo O."/>
        </authorList>
    </citation>
    <scope>NUCLEOTIDE SEQUENCE [LARGE SCALE GENOMIC DNA]</scope>
</reference>
<proteinExistence type="predicted"/>
<evidence type="ECO:0000313" key="1">
    <source>
        <dbReference type="Ensembl" id="ENSSHBP00005017712.1"/>
    </source>
</evidence>
<evidence type="ECO:0000313" key="2">
    <source>
        <dbReference type="Proteomes" id="UP000472266"/>
    </source>
</evidence>
<dbReference type="InParanoid" id="A0A672UT90"/>
<keyword evidence="2" id="KW-1185">Reference proteome</keyword>
<dbReference type="Proteomes" id="UP000472266">
    <property type="component" value="Chromosome 5"/>
</dbReference>
<dbReference type="Ensembl" id="ENSSHBT00005021181.1">
    <property type="protein sequence ID" value="ENSSHBP00005017712.1"/>
    <property type="gene ID" value="ENSSHBG00005015327.1"/>
</dbReference>
<organism evidence="1 2">
    <name type="scientific">Strigops habroptila</name>
    <name type="common">Kakapo</name>
    <dbReference type="NCBI Taxonomy" id="2489341"/>
    <lineage>
        <taxon>Eukaryota</taxon>
        <taxon>Metazoa</taxon>
        <taxon>Chordata</taxon>
        <taxon>Craniata</taxon>
        <taxon>Vertebrata</taxon>
        <taxon>Euteleostomi</taxon>
        <taxon>Archelosauria</taxon>
        <taxon>Archosauria</taxon>
        <taxon>Dinosauria</taxon>
        <taxon>Saurischia</taxon>
        <taxon>Theropoda</taxon>
        <taxon>Coelurosauria</taxon>
        <taxon>Aves</taxon>
        <taxon>Neognathae</taxon>
        <taxon>Neoaves</taxon>
        <taxon>Telluraves</taxon>
        <taxon>Australaves</taxon>
        <taxon>Psittaciformes</taxon>
        <taxon>Psittacidae</taxon>
        <taxon>Strigops</taxon>
    </lineage>
</organism>